<accession>A0A4Q0QJ65</accession>
<feature type="compositionally biased region" description="Low complexity" evidence="1">
    <location>
        <begin position="133"/>
        <end position="154"/>
    </location>
</feature>
<organism evidence="4 5">
    <name type="scientific">Bradyrhizobium zhanjiangense</name>
    <dbReference type="NCBI Taxonomy" id="1325107"/>
    <lineage>
        <taxon>Bacteria</taxon>
        <taxon>Pseudomonadati</taxon>
        <taxon>Pseudomonadota</taxon>
        <taxon>Alphaproteobacteria</taxon>
        <taxon>Hyphomicrobiales</taxon>
        <taxon>Nitrobacteraceae</taxon>
        <taxon>Bradyrhizobium</taxon>
    </lineage>
</organism>
<gene>
    <name evidence="4" type="ORF">EAS61_22360</name>
</gene>
<evidence type="ECO:0000256" key="2">
    <source>
        <dbReference type="SAM" id="Phobius"/>
    </source>
</evidence>
<keyword evidence="2" id="KW-0812">Transmembrane</keyword>
<sequence>MRNRETRMGNRTAKFISALVGSIIAGAPLAAVSQNAQTAPSTANAATDCLASPKGAAPQGQHWYYRVERGTKRQCWYLRAAGDKDSAKSVQSAQATSDTPTAQAPAQQPQQQHPVQDARAEYLTARSGVAPQTPNAVAQAAAATPAQPSADQTADSNAQQPAAPWPDVSTASAPPAPQPAPVAAAAQPSAKPSKSPAPAALAVADSSADKPAGSVQMLMLVIGGALALAGILASLIYRFAGARARVRVQSAERHGYWNDWETQNQHASRAPWRDATPAVAPRAQPAHPIDFDAARPQAAKQVTKLAAISREIDLIDARKRRAAVPAAEPDEIKPAEVEIKLFDRAAAPKLAINEIGEDRDEAPAGRDQDAVDVDVITTMLEQLAKEGPRLSRPNLEADLAKFARSLRGQSAARA</sequence>
<feature type="signal peptide" evidence="3">
    <location>
        <begin position="1"/>
        <end position="30"/>
    </location>
</feature>
<feature type="region of interest" description="Disordered" evidence="1">
    <location>
        <begin position="133"/>
        <end position="197"/>
    </location>
</feature>
<keyword evidence="3" id="KW-0732">Signal</keyword>
<evidence type="ECO:0000256" key="1">
    <source>
        <dbReference type="SAM" id="MobiDB-lite"/>
    </source>
</evidence>
<keyword evidence="2" id="KW-1133">Transmembrane helix</keyword>
<comment type="caution">
    <text evidence="4">The sequence shown here is derived from an EMBL/GenBank/DDBJ whole genome shotgun (WGS) entry which is preliminary data.</text>
</comment>
<protein>
    <submittedName>
        <fullName evidence="4">Uncharacterized protein</fullName>
    </submittedName>
</protein>
<dbReference type="Proteomes" id="UP000290174">
    <property type="component" value="Unassembled WGS sequence"/>
</dbReference>
<dbReference type="AlphaFoldDB" id="A0A4Q0QJ65"/>
<feature type="compositionally biased region" description="Low complexity" evidence="1">
    <location>
        <begin position="181"/>
        <end position="197"/>
    </location>
</feature>
<evidence type="ECO:0000313" key="4">
    <source>
        <dbReference type="EMBL" id="RXG92760.1"/>
    </source>
</evidence>
<dbReference type="EMBL" id="RKMK01000022">
    <property type="protein sequence ID" value="RXG92760.1"/>
    <property type="molecule type" value="Genomic_DNA"/>
</dbReference>
<feature type="chain" id="PRO_5020953834" evidence="3">
    <location>
        <begin position="31"/>
        <end position="414"/>
    </location>
</feature>
<evidence type="ECO:0000313" key="5">
    <source>
        <dbReference type="Proteomes" id="UP000290174"/>
    </source>
</evidence>
<evidence type="ECO:0000256" key="3">
    <source>
        <dbReference type="SAM" id="SignalP"/>
    </source>
</evidence>
<reference evidence="4 5" key="1">
    <citation type="submission" date="2018-11" db="EMBL/GenBank/DDBJ databases">
        <title>Bradyrhizobium sp. nov., isolated from effective nodules of peanut in China.</title>
        <authorList>
            <person name="Li Y."/>
        </authorList>
    </citation>
    <scope>NUCLEOTIDE SEQUENCE [LARGE SCALE GENOMIC DNA]</scope>
    <source>
        <strain evidence="4 5">CCBAU 51770</strain>
    </source>
</reference>
<feature type="compositionally biased region" description="Low complexity" evidence="1">
    <location>
        <begin position="91"/>
        <end position="117"/>
    </location>
</feature>
<keyword evidence="2" id="KW-0472">Membrane</keyword>
<proteinExistence type="predicted"/>
<feature type="region of interest" description="Disordered" evidence="1">
    <location>
        <begin position="87"/>
        <end position="117"/>
    </location>
</feature>
<feature type="transmembrane region" description="Helical" evidence="2">
    <location>
        <begin position="217"/>
        <end position="237"/>
    </location>
</feature>
<name>A0A4Q0QJ65_9BRAD</name>